<evidence type="ECO:0000313" key="1">
    <source>
        <dbReference type="EMBL" id="ORB01147.1"/>
    </source>
</evidence>
<gene>
    <name evidence="1" type="ORF">BST33_09985</name>
</gene>
<dbReference type="OrthoDB" id="4320746at2"/>
<keyword evidence="2" id="KW-1185">Reference proteome</keyword>
<dbReference type="AlphaFoldDB" id="A0A7I7R448"/>
<evidence type="ECO:0000313" key="2">
    <source>
        <dbReference type="Proteomes" id="UP000192320"/>
    </source>
</evidence>
<proteinExistence type="predicted"/>
<sequence>MAAKVARCERCGRRLRNLGAGDGWNVRAERGVILGLICPGCQTAGENAEALINEATLDYANDQYGRVIARPKGGWSH</sequence>
<accession>A0A7I7R448</accession>
<dbReference type="Proteomes" id="UP000192320">
    <property type="component" value="Unassembled WGS sequence"/>
</dbReference>
<protein>
    <submittedName>
        <fullName evidence="1">Uncharacterized protein</fullName>
    </submittedName>
</protein>
<organism evidence="1 2">
    <name type="scientific">Mycolicibacter minnesotensis</name>
    <dbReference type="NCBI Taxonomy" id="1118379"/>
    <lineage>
        <taxon>Bacteria</taxon>
        <taxon>Bacillati</taxon>
        <taxon>Actinomycetota</taxon>
        <taxon>Actinomycetes</taxon>
        <taxon>Mycobacteriales</taxon>
        <taxon>Mycobacteriaceae</taxon>
        <taxon>Mycolicibacter</taxon>
    </lineage>
</organism>
<name>A0A7I7R448_9MYCO</name>
<dbReference type="EMBL" id="MVHZ01000008">
    <property type="protein sequence ID" value="ORB01147.1"/>
    <property type="molecule type" value="Genomic_DNA"/>
</dbReference>
<comment type="caution">
    <text evidence="1">The sequence shown here is derived from an EMBL/GenBank/DDBJ whole genome shotgun (WGS) entry which is preliminary data.</text>
</comment>
<dbReference type="RefSeq" id="WP_083025611.1">
    <property type="nucleotide sequence ID" value="NZ_AP022589.1"/>
</dbReference>
<reference evidence="1 2" key="1">
    <citation type="submission" date="2017-02" db="EMBL/GenBank/DDBJ databases">
        <title>The new phylogeny of genus Mycobacterium.</title>
        <authorList>
            <person name="Tortoli E."/>
            <person name="Trovato A."/>
            <person name="Cirillo D.M."/>
        </authorList>
    </citation>
    <scope>NUCLEOTIDE SEQUENCE [LARGE SCALE GENOMIC DNA]</scope>
    <source>
        <strain evidence="1 2">DSM 45633</strain>
    </source>
</reference>